<evidence type="ECO:0008006" key="3">
    <source>
        <dbReference type="Google" id="ProtNLM"/>
    </source>
</evidence>
<dbReference type="EMBL" id="LVVM01000917">
    <property type="protein sequence ID" value="OJA19701.1"/>
    <property type="molecule type" value="Genomic_DNA"/>
</dbReference>
<gene>
    <name evidence="1" type="ORF">AZE42_08384</name>
</gene>
<keyword evidence="2" id="KW-1185">Reference proteome</keyword>
<comment type="caution">
    <text evidence="1">The sequence shown here is derived from an EMBL/GenBank/DDBJ whole genome shotgun (WGS) entry which is preliminary data.</text>
</comment>
<reference evidence="1 2" key="1">
    <citation type="submission" date="2016-03" db="EMBL/GenBank/DDBJ databases">
        <title>Comparative genomics of the ectomycorrhizal sister species Rhizopogon vinicolor and Rhizopogon vesiculosus (Basidiomycota: Boletales) reveals a divergence of the mating type B locus.</title>
        <authorList>
            <person name="Mujic A.B."/>
            <person name="Kuo A."/>
            <person name="Tritt A."/>
            <person name="Lipzen A."/>
            <person name="Chen C."/>
            <person name="Johnson J."/>
            <person name="Sharma A."/>
            <person name="Barry K."/>
            <person name="Grigoriev I.V."/>
            <person name="Spatafora J.W."/>
        </authorList>
    </citation>
    <scope>NUCLEOTIDE SEQUENCE [LARGE SCALE GENOMIC DNA]</scope>
    <source>
        <strain evidence="1 2">AM-OR11-056</strain>
    </source>
</reference>
<evidence type="ECO:0000313" key="2">
    <source>
        <dbReference type="Proteomes" id="UP000183567"/>
    </source>
</evidence>
<organism evidence="1 2">
    <name type="scientific">Rhizopogon vesiculosus</name>
    <dbReference type="NCBI Taxonomy" id="180088"/>
    <lineage>
        <taxon>Eukaryota</taxon>
        <taxon>Fungi</taxon>
        <taxon>Dikarya</taxon>
        <taxon>Basidiomycota</taxon>
        <taxon>Agaricomycotina</taxon>
        <taxon>Agaricomycetes</taxon>
        <taxon>Agaricomycetidae</taxon>
        <taxon>Boletales</taxon>
        <taxon>Suillineae</taxon>
        <taxon>Rhizopogonaceae</taxon>
        <taxon>Rhizopogon</taxon>
    </lineage>
</organism>
<proteinExistence type="predicted"/>
<dbReference type="Proteomes" id="UP000183567">
    <property type="component" value="Unassembled WGS sequence"/>
</dbReference>
<name>A0A1J8QFJ5_9AGAM</name>
<dbReference type="STRING" id="180088.A0A1J8QFJ5"/>
<protein>
    <recommendedName>
        <fullName evidence="3">Glycosyltransferase family 25 protein</fullName>
    </recommendedName>
</protein>
<evidence type="ECO:0000313" key="1">
    <source>
        <dbReference type="EMBL" id="OJA19701.1"/>
    </source>
</evidence>
<dbReference type="OrthoDB" id="47375at2759"/>
<sequence length="199" mass="22600">MVARFMLDGAKTYDLYFSDFRWPAHINAFAASTEHLEPFGADLWTIVNTLDDNFLLLPPLASRRPGLPEWMILTPPKVSCRYSHVSAIRQFIDRGNATPEDAAVFLEDDIDMEKDIDLRMRHVWNSLPPAWDMVFLASLSHTPELDQAFSWLIESGRLRAFSIVPSVVVQRKLLFSDVFPGSGVGSAWREKLVDGVFET</sequence>
<dbReference type="AlphaFoldDB" id="A0A1J8QFJ5"/>
<accession>A0A1J8QFJ5</accession>